<dbReference type="EMBL" id="NPHW01004419">
    <property type="protein sequence ID" value="OXV07940.1"/>
    <property type="molecule type" value="Genomic_DNA"/>
</dbReference>
<dbReference type="InterPro" id="IPR046496">
    <property type="entry name" value="DUF6589"/>
</dbReference>
<proteinExistence type="predicted"/>
<dbReference type="Proteomes" id="UP000243515">
    <property type="component" value="Unassembled WGS sequence"/>
</dbReference>
<gene>
    <name evidence="3" type="ORF">Egran_04296</name>
</gene>
<reference evidence="3 4" key="1">
    <citation type="journal article" date="2015" name="Environ. Microbiol.">
        <title>Metagenome sequence of Elaphomyces granulatus from sporocarp tissue reveals Ascomycota ectomycorrhizal fingerprints of genome expansion and a Proteobacteria-rich microbiome.</title>
        <authorList>
            <person name="Quandt C.A."/>
            <person name="Kohler A."/>
            <person name="Hesse C.N."/>
            <person name="Sharpton T.J."/>
            <person name="Martin F."/>
            <person name="Spatafora J.W."/>
        </authorList>
    </citation>
    <scope>NUCLEOTIDE SEQUENCE [LARGE SCALE GENOMIC DNA]</scope>
    <source>
        <strain evidence="3 4">OSC145934</strain>
    </source>
</reference>
<evidence type="ECO:0000259" key="2">
    <source>
        <dbReference type="Pfam" id="PF20231"/>
    </source>
</evidence>
<dbReference type="Pfam" id="PF20231">
    <property type="entry name" value="DUF6589"/>
    <property type="match status" value="1"/>
</dbReference>
<feature type="compositionally biased region" description="Low complexity" evidence="1">
    <location>
        <begin position="143"/>
        <end position="160"/>
    </location>
</feature>
<feature type="region of interest" description="Disordered" evidence="1">
    <location>
        <begin position="1"/>
        <end position="45"/>
    </location>
</feature>
<name>A0A232LUT2_9EURO</name>
<evidence type="ECO:0000313" key="3">
    <source>
        <dbReference type="EMBL" id="OXV07940.1"/>
    </source>
</evidence>
<sequence length="788" mass="88221">MPSTPVTPKDRKRKGKDSEITPTSVASRRDRSRNIDLGGRRGRHWAAQDGQVTWAEIATTAMFAGATATATESLPVADPATPCPSPLKLARPESSLIVDSSAMSNTPSFPALPPPREQSDPISIARLQAPRDQTPPSLQRQRSLSTISNSSTSSNGSIIPPSSPSLPPTRPDFSRNIFNSTPSVPPHQINPNSDPDVKIAYLLGCVSAAGFDSLDEAYAAYLTTRFPPGYCQQAQTKSWVMGGVRDVIVKAGDCELSGLGYKKKIKEDFKIGIYTVAQKLYQQEFTGSQVSRQGQKPFLNVAATDVTDEMLTQDTIGELRGLFMEKVPKKVHLLLESILTLLQMPWFWSLLTSLAPKEDRHNMIVVALNILFRAASQNNTRLQNVIGIYLHANGVKNSVITQLNRMGISASLRSIDRTLEALTVIAKENIVAAGKTIIWQPMHFVYDNIQLNQRVGQERIDSHNTFFCGTSGFWAESTTAIGHGLPLRASLNPTRAKDMTQKDIVPVTAIDEEFNKDLVFRSIKRVLNEHILEPLYQGQNLRHKWKFSIRDRLNLRHLTKNSSLKEFPVQTGDFDESKISENIAWMDWVLQKQTKLTSEQMQDFLLLVYGDLATVQNLRGAIRQRSDEEGINSLECLFPVFGLFHLRMSFVSMIYLNHHGGVTSKEFSHLNAIIEKLGLHGFKDTKMHNFRAVEDLLEQAYASYISAWICELFPPPVGTVLSQKERRNLAASKIHSLGKKKAFEQVIVPLYYALYSVTRKEQRQQESTTRGLLFNQLFDFMRSMALYG</sequence>
<comment type="caution">
    <text evidence="3">The sequence shown here is derived from an EMBL/GenBank/DDBJ whole genome shotgun (WGS) entry which is preliminary data.</text>
</comment>
<evidence type="ECO:0000256" key="1">
    <source>
        <dbReference type="SAM" id="MobiDB-lite"/>
    </source>
</evidence>
<feature type="non-terminal residue" evidence="3">
    <location>
        <position position="788"/>
    </location>
</feature>
<protein>
    <recommendedName>
        <fullName evidence="2">DUF6589 domain-containing protein</fullName>
    </recommendedName>
</protein>
<accession>A0A232LUT2</accession>
<dbReference type="AlphaFoldDB" id="A0A232LUT2"/>
<dbReference type="OrthoDB" id="2496395at2759"/>
<evidence type="ECO:0000313" key="4">
    <source>
        <dbReference type="Proteomes" id="UP000243515"/>
    </source>
</evidence>
<organism evidence="3 4">
    <name type="scientific">Elaphomyces granulatus</name>
    <dbReference type="NCBI Taxonomy" id="519963"/>
    <lineage>
        <taxon>Eukaryota</taxon>
        <taxon>Fungi</taxon>
        <taxon>Dikarya</taxon>
        <taxon>Ascomycota</taxon>
        <taxon>Pezizomycotina</taxon>
        <taxon>Eurotiomycetes</taxon>
        <taxon>Eurotiomycetidae</taxon>
        <taxon>Eurotiales</taxon>
        <taxon>Elaphomycetaceae</taxon>
        <taxon>Elaphomyces</taxon>
    </lineage>
</organism>
<feature type="domain" description="DUF6589" evidence="2">
    <location>
        <begin position="522"/>
        <end position="787"/>
    </location>
</feature>
<feature type="region of interest" description="Disordered" evidence="1">
    <location>
        <begin position="100"/>
        <end position="119"/>
    </location>
</feature>
<feature type="region of interest" description="Disordered" evidence="1">
    <location>
        <begin position="128"/>
        <end position="191"/>
    </location>
</feature>
<feature type="compositionally biased region" description="Pro residues" evidence="1">
    <location>
        <begin position="161"/>
        <end position="170"/>
    </location>
</feature>
<keyword evidence="4" id="KW-1185">Reference proteome</keyword>